<dbReference type="Gene3D" id="3.40.50.10490">
    <property type="entry name" value="Glucose-6-phosphate isomerase like protein, domain 1"/>
    <property type="match status" value="1"/>
</dbReference>
<keyword evidence="3" id="KW-1185">Reference proteome</keyword>
<reference evidence="2 3" key="1">
    <citation type="journal article" date="2011" name="J. Bacteriol.">
        <title>Genome sequence of Chthoniobacter flavus Ellin428, an aerobic heterotrophic soil bacterium.</title>
        <authorList>
            <person name="Kant R."/>
            <person name="van Passel M.W."/>
            <person name="Palva A."/>
            <person name="Lucas S."/>
            <person name="Lapidus A."/>
            <person name="Glavina Del Rio T."/>
            <person name="Dalin E."/>
            <person name="Tice H."/>
            <person name="Bruce D."/>
            <person name="Goodwin L."/>
            <person name="Pitluck S."/>
            <person name="Larimer F.W."/>
            <person name="Land M.L."/>
            <person name="Hauser L."/>
            <person name="Sangwan P."/>
            <person name="de Vos W.M."/>
            <person name="Janssen P.H."/>
            <person name="Smidt H."/>
        </authorList>
    </citation>
    <scope>NUCLEOTIDE SEQUENCE [LARGE SCALE GENOMIC DNA]</scope>
    <source>
        <strain evidence="2 3">Ellin428</strain>
    </source>
</reference>
<dbReference type="GO" id="GO:0016853">
    <property type="term" value="F:isomerase activity"/>
    <property type="evidence" value="ECO:0007669"/>
    <property type="project" value="UniProtKB-KW"/>
</dbReference>
<dbReference type="GO" id="GO:1901135">
    <property type="term" value="P:carbohydrate derivative metabolic process"/>
    <property type="evidence" value="ECO:0007669"/>
    <property type="project" value="InterPro"/>
</dbReference>
<dbReference type="PROSITE" id="PS51464">
    <property type="entry name" value="SIS"/>
    <property type="match status" value="1"/>
</dbReference>
<evidence type="ECO:0000313" key="2">
    <source>
        <dbReference type="EMBL" id="EDY20735.1"/>
    </source>
</evidence>
<dbReference type="Proteomes" id="UP000005824">
    <property type="component" value="Unassembled WGS sequence"/>
</dbReference>
<proteinExistence type="predicted"/>
<dbReference type="eggNOG" id="COG0279">
    <property type="taxonomic scope" value="Bacteria"/>
</dbReference>
<name>B4CZ44_9BACT</name>
<dbReference type="Pfam" id="PF13580">
    <property type="entry name" value="SIS_2"/>
    <property type="match status" value="1"/>
</dbReference>
<dbReference type="RefSeq" id="WP_006979257.1">
    <property type="nucleotide sequence ID" value="NZ_ABVL01000004.1"/>
</dbReference>
<keyword evidence="2" id="KW-0413">Isomerase</keyword>
<dbReference type="InterPro" id="IPR050099">
    <property type="entry name" value="SIS_GmhA/DiaA_subfam"/>
</dbReference>
<dbReference type="CDD" id="cd05006">
    <property type="entry name" value="SIS_GmhA"/>
    <property type="match status" value="1"/>
</dbReference>
<dbReference type="InterPro" id="IPR035461">
    <property type="entry name" value="GmhA/DiaA"/>
</dbReference>
<dbReference type="PANTHER" id="PTHR30390:SF8">
    <property type="entry name" value="SUGAR ISOMERASE (SIS)"/>
    <property type="match status" value="1"/>
</dbReference>
<accession>B4CZ44</accession>
<dbReference type="InParanoid" id="B4CZ44"/>
<comment type="caution">
    <text evidence="2">The sequence shown here is derived from an EMBL/GenBank/DDBJ whole genome shotgun (WGS) entry which is preliminary data.</text>
</comment>
<organism evidence="2 3">
    <name type="scientific">Chthoniobacter flavus Ellin428</name>
    <dbReference type="NCBI Taxonomy" id="497964"/>
    <lineage>
        <taxon>Bacteria</taxon>
        <taxon>Pseudomonadati</taxon>
        <taxon>Verrucomicrobiota</taxon>
        <taxon>Spartobacteria</taxon>
        <taxon>Chthoniobacterales</taxon>
        <taxon>Chthoniobacteraceae</taxon>
        <taxon>Chthoniobacter</taxon>
    </lineage>
</organism>
<evidence type="ECO:0000313" key="3">
    <source>
        <dbReference type="Proteomes" id="UP000005824"/>
    </source>
</evidence>
<dbReference type="STRING" id="497964.CfE428DRAFT_1932"/>
<gene>
    <name evidence="2" type="ORF">CfE428DRAFT_1932</name>
</gene>
<dbReference type="EMBL" id="ABVL01000004">
    <property type="protein sequence ID" value="EDY20735.1"/>
    <property type="molecule type" value="Genomic_DNA"/>
</dbReference>
<dbReference type="InterPro" id="IPR046348">
    <property type="entry name" value="SIS_dom_sf"/>
</dbReference>
<dbReference type="InterPro" id="IPR001347">
    <property type="entry name" value="SIS_dom"/>
</dbReference>
<feature type="domain" description="SIS" evidence="1">
    <location>
        <begin position="27"/>
        <end position="186"/>
    </location>
</feature>
<dbReference type="AlphaFoldDB" id="B4CZ44"/>
<dbReference type="SUPFAM" id="SSF53697">
    <property type="entry name" value="SIS domain"/>
    <property type="match status" value="1"/>
</dbReference>
<protein>
    <submittedName>
        <fullName evidence="2">Sugar isomerase (SIS)</fullName>
    </submittedName>
</protein>
<sequence>MKDWLQSYIAAQHRAVDSVPLDAVAKATETVRTAWENDRQIFAIGNGGSAANASHFATDLGKGSSDAVGKRFRVQSLTDNLAWITALGNDYSYDDIFLRQLQNFARSGDVLITASVSGSSPNLVKAFTWAKENGLHTIAMVGAKRGKLADIAGQVIVVDDTHYGRVEDVHMHIFHMICYAFMEKTA</sequence>
<evidence type="ECO:0000259" key="1">
    <source>
        <dbReference type="PROSITE" id="PS51464"/>
    </source>
</evidence>
<dbReference type="GO" id="GO:0097367">
    <property type="term" value="F:carbohydrate derivative binding"/>
    <property type="evidence" value="ECO:0007669"/>
    <property type="project" value="InterPro"/>
</dbReference>
<dbReference type="PANTHER" id="PTHR30390">
    <property type="entry name" value="SEDOHEPTULOSE 7-PHOSPHATE ISOMERASE / DNAA INITIATOR-ASSOCIATING FACTOR FOR REPLICATION INITIATION"/>
    <property type="match status" value="1"/>
</dbReference>